<dbReference type="SUPFAM" id="SSF49879">
    <property type="entry name" value="SMAD/FHA domain"/>
    <property type="match status" value="2"/>
</dbReference>
<sequence>MAELIFFRRGEELMRVLLDQHSMVIGRGASADIAIPHPEVSRRQALVERRDGRFVAIDLSGRGLRTASGTVDETPLSEGSELWLGDYRALFREAAGPTHGETRNDLVGEFTRDVGASRKLDEPVLLRVRSGGTERTVPLEGEVVVGKDPGCAVVLDDAFASGVHCRIVRDGGRILLHDLGSTNGTWVNGIRVGHAELTPGAWLRLGETEIGVEVAKGKEPAAFEGIVSEAACMREVFDLIERVAPSAAPVAIFGETGTGKELVASAIHARSERSKGPFIPVNCAAISRELIESELFGHEKGAFTGATNARKGAFEEASGGTIFLDEIGELSADLQAKLLRTLELGEIKRVGSSRPFRVDARVVAATHRDLRAMVRQGTFREDLYYRLAVIRVELPPLRRRPGDVGVLAERFAKAHAPRGAPPLLTPEALTRLEAHSWPGNVRELKNVLARALLLRRGPTIGPADLSFDVAGEHATSESVLAEDEDTYVALPGKTLSQIEMEATLKALRRHKGNRRAAARELDLARSTIQTRAKELGVPPPSSDPDD</sequence>
<dbReference type="InterPro" id="IPR027417">
    <property type="entry name" value="P-loop_NTPase"/>
</dbReference>
<reference evidence="9 10" key="1">
    <citation type="submission" date="2015-08" db="EMBL/GenBank/DDBJ databases">
        <authorList>
            <person name="Babu N.S."/>
            <person name="Beckwith C.J."/>
            <person name="Beseler K.G."/>
            <person name="Brison A."/>
            <person name="Carone J.V."/>
            <person name="Caskin T.P."/>
            <person name="Diamond M."/>
            <person name="Durham M.E."/>
            <person name="Foxe J.M."/>
            <person name="Go M."/>
            <person name="Henderson B.A."/>
            <person name="Jones I.B."/>
            <person name="McGettigan J.A."/>
            <person name="Micheletti S.J."/>
            <person name="Nasrallah M.E."/>
            <person name="Ortiz D."/>
            <person name="Piller C.R."/>
            <person name="Privatt S.R."/>
            <person name="Schneider S.L."/>
            <person name="Sharp S."/>
            <person name="Smith T.C."/>
            <person name="Stanton J.D."/>
            <person name="Ullery H.E."/>
            <person name="Wilson R.J."/>
            <person name="Serrano M.G."/>
            <person name="Buck G."/>
            <person name="Lee V."/>
            <person name="Wang Y."/>
            <person name="Carvalho R."/>
            <person name="Voegtly L."/>
            <person name="Shi R."/>
            <person name="Duckworth R."/>
            <person name="Johnson A."/>
            <person name="Loviza R."/>
            <person name="Walstead R."/>
            <person name="Shah Z."/>
            <person name="Kiflezghi M."/>
            <person name="Wade K."/>
            <person name="Ball S.L."/>
            <person name="Bradley K.W."/>
            <person name="Asai D.J."/>
            <person name="Bowman C.A."/>
            <person name="Russell D.A."/>
            <person name="Pope W.H."/>
            <person name="Jacobs-Sera D."/>
            <person name="Hendrix R.W."/>
            <person name="Hatfull G.F."/>
        </authorList>
    </citation>
    <scope>NUCLEOTIDE SEQUENCE [LARGE SCALE GENOMIC DNA]</scope>
    <source>
        <strain evidence="9 10">DSM 27710</strain>
    </source>
</reference>
<evidence type="ECO:0000256" key="3">
    <source>
        <dbReference type="ARBA" id="ARBA00023015"/>
    </source>
</evidence>
<keyword evidence="3" id="KW-0805">Transcription regulation</keyword>
<organism evidence="9 10">
    <name type="scientific">Vulgatibacter incomptus</name>
    <dbReference type="NCBI Taxonomy" id="1391653"/>
    <lineage>
        <taxon>Bacteria</taxon>
        <taxon>Pseudomonadati</taxon>
        <taxon>Myxococcota</taxon>
        <taxon>Myxococcia</taxon>
        <taxon>Myxococcales</taxon>
        <taxon>Cystobacterineae</taxon>
        <taxon>Vulgatibacteraceae</taxon>
        <taxon>Vulgatibacter</taxon>
    </lineage>
</organism>
<dbReference type="Pfam" id="PF02954">
    <property type="entry name" value="HTH_8"/>
    <property type="match status" value="1"/>
</dbReference>
<evidence type="ECO:0000313" key="9">
    <source>
        <dbReference type="EMBL" id="AKU91332.1"/>
    </source>
</evidence>
<feature type="compositionally biased region" description="Pro residues" evidence="6">
    <location>
        <begin position="537"/>
        <end position="546"/>
    </location>
</feature>
<dbReference type="PANTHER" id="PTHR32071:SF57">
    <property type="entry name" value="C4-DICARBOXYLATE TRANSPORT TRANSCRIPTIONAL REGULATORY PROTEIN DCTD"/>
    <property type="match status" value="1"/>
</dbReference>
<dbReference type="InterPro" id="IPR025943">
    <property type="entry name" value="Sigma_54_int_dom_ATP-bd_2"/>
</dbReference>
<keyword evidence="2" id="KW-0067">ATP-binding</keyword>
<dbReference type="InterPro" id="IPR008984">
    <property type="entry name" value="SMAD_FHA_dom_sf"/>
</dbReference>
<dbReference type="PANTHER" id="PTHR32071">
    <property type="entry name" value="TRANSCRIPTIONAL REGULATORY PROTEIN"/>
    <property type="match status" value="1"/>
</dbReference>
<feature type="domain" description="Sigma-54 factor interaction" evidence="8">
    <location>
        <begin position="226"/>
        <end position="453"/>
    </location>
</feature>
<keyword evidence="4" id="KW-0238">DNA-binding</keyword>
<dbReference type="Gene3D" id="2.60.200.20">
    <property type="match status" value="2"/>
</dbReference>
<dbReference type="RefSeq" id="WP_050725656.1">
    <property type="nucleotide sequence ID" value="NZ_CP012332.1"/>
</dbReference>
<protein>
    <submittedName>
        <fullName evidence="9">Response regulator of zinc sigma-54-dependent two-component system</fullName>
    </submittedName>
</protein>
<feature type="region of interest" description="Disordered" evidence="6">
    <location>
        <begin position="509"/>
        <end position="546"/>
    </location>
</feature>
<dbReference type="Gene3D" id="3.40.50.300">
    <property type="entry name" value="P-loop containing nucleotide triphosphate hydrolases"/>
    <property type="match status" value="1"/>
</dbReference>
<dbReference type="Pfam" id="PF00498">
    <property type="entry name" value="FHA"/>
    <property type="match status" value="2"/>
</dbReference>
<dbReference type="SUPFAM" id="SSF52540">
    <property type="entry name" value="P-loop containing nucleoside triphosphate hydrolases"/>
    <property type="match status" value="1"/>
</dbReference>
<dbReference type="CDD" id="cd00009">
    <property type="entry name" value="AAA"/>
    <property type="match status" value="1"/>
</dbReference>
<dbReference type="STRING" id="1391653.AKJ08_1719"/>
<dbReference type="AlphaFoldDB" id="A0A0K1PCV3"/>
<evidence type="ECO:0000256" key="5">
    <source>
        <dbReference type="ARBA" id="ARBA00023163"/>
    </source>
</evidence>
<dbReference type="PROSITE" id="PS50045">
    <property type="entry name" value="SIGMA54_INTERACT_4"/>
    <property type="match status" value="1"/>
</dbReference>
<evidence type="ECO:0000256" key="1">
    <source>
        <dbReference type="ARBA" id="ARBA00022741"/>
    </source>
</evidence>
<dbReference type="SMART" id="SM00382">
    <property type="entry name" value="AAA"/>
    <property type="match status" value="1"/>
</dbReference>
<dbReference type="Gene3D" id="1.10.8.60">
    <property type="match status" value="1"/>
</dbReference>
<dbReference type="GO" id="GO:0043565">
    <property type="term" value="F:sequence-specific DNA binding"/>
    <property type="evidence" value="ECO:0007669"/>
    <property type="project" value="InterPro"/>
</dbReference>
<evidence type="ECO:0000259" key="8">
    <source>
        <dbReference type="PROSITE" id="PS50045"/>
    </source>
</evidence>
<evidence type="ECO:0000313" key="10">
    <source>
        <dbReference type="Proteomes" id="UP000055590"/>
    </source>
</evidence>
<evidence type="ECO:0000259" key="7">
    <source>
        <dbReference type="PROSITE" id="PS50006"/>
    </source>
</evidence>
<evidence type="ECO:0000256" key="2">
    <source>
        <dbReference type="ARBA" id="ARBA00022840"/>
    </source>
</evidence>
<dbReference type="InterPro" id="IPR002078">
    <property type="entry name" value="Sigma_54_int"/>
</dbReference>
<dbReference type="Gene3D" id="1.10.10.60">
    <property type="entry name" value="Homeodomain-like"/>
    <property type="match status" value="1"/>
</dbReference>
<dbReference type="InterPro" id="IPR009057">
    <property type="entry name" value="Homeodomain-like_sf"/>
</dbReference>
<dbReference type="PROSITE" id="PS00688">
    <property type="entry name" value="SIGMA54_INTERACT_3"/>
    <property type="match status" value="1"/>
</dbReference>
<keyword evidence="10" id="KW-1185">Reference proteome</keyword>
<keyword evidence="1" id="KW-0547">Nucleotide-binding</keyword>
<dbReference type="EMBL" id="CP012332">
    <property type="protein sequence ID" value="AKU91332.1"/>
    <property type="molecule type" value="Genomic_DNA"/>
</dbReference>
<dbReference type="SMART" id="SM00240">
    <property type="entry name" value="FHA"/>
    <property type="match status" value="2"/>
</dbReference>
<accession>A0A0K1PCV3</accession>
<dbReference type="PRINTS" id="PR01590">
    <property type="entry name" value="HTHFIS"/>
</dbReference>
<dbReference type="Proteomes" id="UP000055590">
    <property type="component" value="Chromosome"/>
</dbReference>
<dbReference type="Pfam" id="PF25601">
    <property type="entry name" value="AAA_lid_14"/>
    <property type="match status" value="1"/>
</dbReference>
<dbReference type="PROSITE" id="PS00676">
    <property type="entry name" value="SIGMA54_INTERACT_2"/>
    <property type="match status" value="1"/>
</dbReference>
<dbReference type="GO" id="GO:0006355">
    <property type="term" value="P:regulation of DNA-templated transcription"/>
    <property type="evidence" value="ECO:0007669"/>
    <property type="project" value="InterPro"/>
</dbReference>
<proteinExistence type="predicted"/>
<name>A0A0K1PCV3_9BACT</name>
<gene>
    <name evidence="9" type="ORF">AKJ08_1719</name>
</gene>
<dbReference type="InterPro" id="IPR003593">
    <property type="entry name" value="AAA+_ATPase"/>
</dbReference>
<feature type="domain" description="FHA" evidence="7">
    <location>
        <begin position="143"/>
        <end position="192"/>
    </location>
</feature>
<dbReference type="InterPro" id="IPR000253">
    <property type="entry name" value="FHA_dom"/>
</dbReference>
<dbReference type="Pfam" id="PF00158">
    <property type="entry name" value="Sigma54_activat"/>
    <property type="match status" value="1"/>
</dbReference>
<dbReference type="CDD" id="cd00060">
    <property type="entry name" value="FHA"/>
    <property type="match status" value="2"/>
</dbReference>
<dbReference type="GO" id="GO:0005524">
    <property type="term" value="F:ATP binding"/>
    <property type="evidence" value="ECO:0007669"/>
    <property type="project" value="UniProtKB-KW"/>
</dbReference>
<dbReference type="InterPro" id="IPR002197">
    <property type="entry name" value="HTH_Fis"/>
</dbReference>
<dbReference type="InterPro" id="IPR058031">
    <property type="entry name" value="AAA_lid_NorR"/>
</dbReference>
<dbReference type="KEGG" id="vin:AKJ08_1719"/>
<keyword evidence="5" id="KW-0804">Transcription</keyword>
<dbReference type="OrthoDB" id="5485507at2"/>
<dbReference type="PROSITE" id="PS50006">
    <property type="entry name" value="FHA_DOMAIN"/>
    <property type="match status" value="2"/>
</dbReference>
<dbReference type="FunFam" id="3.40.50.300:FF:000006">
    <property type="entry name" value="DNA-binding transcriptional regulator NtrC"/>
    <property type="match status" value="1"/>
</dbReference>
<dbReference type="SUPFAM" id="SSF46689">
    <property type="entry name" value="Homeodomain-like"/>
    <property type="match status" value="1"/>
</dbReference>
<dbReference type="InterPro" id="IPR025944">
    <property type="entry name" value="Sigma_54_int_dom_CS"/>
</dbReference>
<feature type="domain" description="FHA" evidence="7">
    <location>
        <begin position="23"/>
        <end position="71"/>
    </location>
</feature>
<evidence type="ECO:0000256" key="4">
    <source>
        <dbReference type="ARBA" id="ARBA00023125"/>
    </source>
</evidence>
<evidence type="ECO:0000256" key="6">
    <source>
        <dbReference type="SAM" id="MobiDB-lite"/>
    </source>
</evidence>